<evidence type="ECO:0000256" key="3">
    <source>
        <dbReference type="ARBA" id="ARBA00023315"/>
    </source>
</evidence>
<comment type="caution">
    <text evidence="6">The sequence shown here is derived from an EMBL/GenBank/DDBJ whole genome shotgun (WGS) entry which is preliminary data.</text>
</comment>
<dbReference type="PANTHER" id="PTHR13256:SF16">
    <property type="entry name" value="ALPHA_BETA-TUBULIN-N-ACETYLTRANSFERASE 9"/>
    <property type="match status" value="1"/>
</dbReference>
<proteinExistence type="inferred from homology"/>
<dbReference type="GO" id="GO:0008080">
    <property type="term" value="F:N-acetyltransferase activity"/>
    <property type="evidence" value="ECO:0007669"/>
    <property type="project" value="InterPro"/>
</dbReference>
<dbReference type="OrthoDB" id="5043642at2759"/>
<dbReference type="SUPFAM" id="SSF55729">
    <property type="entry name" value="Acyl-CoA N-acyltransferases (Nat)"/>
    <property type="match status" value="1"/>
</dbReference>
<evidence type="ECO:0000256" key="1">
    <source>
        <dbReference type="ARBA" id="ARBA00009342"/>
    </source>
</evidence>
<evidence type="ECO:0000259" key="5">
    <source>
        <dbReference type="Pfam" id="PF13302"/>
    </source>
</evidence>
<feature type="domain" description="N-acetyltransferase" evidence="5">
    <location>
        <begin position="5"/>
        <end position="148"/>
    </location>
</feature>
<evidence type="ECO:0000313" key="7">
    <source>
        <dbReference type="Proteomes" id="UP000265703"/>
    </source>
</evidence>
<evidence type="ECO:0000256" key="2">
    <source>
        <dbReference type="ARBA" id="ARBA00022679"/>
    </source>
</evidence>
<keyword evidence="3" id="KW-0012">Acyltransferase</keyword>
<dbReference type="InterPro" id="IPR039135">
    <property type="entry name" value="NAT9-like"/>
</dbReference>
<evidence type="ECO:0000256" key="4">
    <source>
        <dbReference type="ARBA" id="ARBA00069551"/>
    </source>
</evidence>
<dbReference type="Gene3D" id="3.40.630.30">
    <property type="match status" value="1"/>
</dbReference>
<feature type="non-terminal residue" evidence="6">
    <location>
        <position position="1"/>
    </location>
</feature>
<dbReference type="PANTHER" id="PTHR13256">
    <property type="entry name" value="N-ACETYLTRANSFERASE 9"/>
    <property type="match status" value="1"/>
</dbReference>
<dbReference type="InterPro" id="IPR016181">
    <property type="entry name" value="Acyl_CoA_acyltransferase"/>
</dbReference>
<dbReference type="AlphaFoldDB" id="A0A397SSA9"/>
<gene>
    <name evidence="6" type="ORF">C1645_696515</name>
</gene>
<keyword evidence="2 6" id="KW-0808">Transferase</keyword>
<comment type="similarity">
    <text evidence="1">Belongs to the acetyltransferase family. GNAT subfamily.</text>
</comment>
<sequence>VGEKVILVPYKPEHVPKYHEWMQSSFLQEMTASEPLTLEQEYEMQRSWHVDKNKCTFIVLAKPDVSHELSNQEIRAAKMVGDVNLFFNDIDDPNVAEIEIMIAEQSHHRSGLATNALLLMLNYAVNVLNVTKFTAKISTKNHPSIQLFTTKFEFVEIGFSEVFQEHSLELNVNEETRKKIEDAVRNKVIERVYDEDVKN</sequence>
<organism evidence="6 7">
    <name type="scientific">Glomus cerebriforme</name>
    <dbReference type="NCBI Taxonomy" id="658196"/>
    <lineage>
        <taxon>Eukaryota</taxon>
        <taxon>Fungi</taxon>
        <taxon>Fungi incertae sedis</taxon>
        <taxon>Mucoromycota</taxon>
        <taxon>Glomeromycotina</taxon>
        <taxon>Glomeromycetes</taxon>
        <taxon>Glomerales</taxon>
        <taxon>Glomeraceae</taxon>
        <taxon>Glomus</taxon>
    </lineage>
</organism>
<dbReference type="EMBL" id="QKYT01000337">
    <property type="protein sequence ID" value="RIA86915.1"/>
    <property type="molecule type" value="Genomic_DNA"/>
</dbReference>
<name>A0A397SSA9_9GLOM</name>
<reference evidence="6 7" key="1">
    <citation type="submission" date="2018-06" db="EMBL/GenBank/DDBJ databases">
        <title>Comparative genomics reveals the genomic features of Rhizophagus irregularis, R. cerebriforme, R. diaphanum and Gigaspora rosea, and their symbiotic lifestyle signature.</title>
        <authorList>
            <person name="Morin E."/>
            <person name="San Clemente H."/>
            <person name="Chen E.C.H."/>
            <person name="De La Providencia I."/>
            <person name="Hainaut M."/>
            <person name="Kuo A."/>
            <person name="Kohler A."/>
            <person name="Murat C."/>
            <person name="Tang N."/>
            <person name="Roy S."/>
            <person name="Loubradou J."/>
            <person name="Henrissat B."/>
            <person name="Grigoriev I.V."/>
            <person name="Corradi N."/>
            <person name="Roux C."/>
            <person name="Martin F.M."/>
        </authorList>
    </citation>
    <scope>NUCLEOTIDE SEQUENCE [LARGE SCALE GENOMIC DNA]</scope>
    <source>
        <strain evidence="6 7">DAOM 227022</strain>
    </source>
</reference>
<dbReference type="InterPro" id="IPR000182">
    <property type="entry name" value="GNAT_dom"/>
</dbReference>
<evidence type="ECO:0000313" key="6">
    <source>
        <dbReference type="EMBL" id="RIA86915.1"/>
    </source>
</evidence>
<accession>A0A397SSA9</accession>
<dbReference type="FunFam" id="3.40.630.30:FF:000248">
    <property type="entry name" value="N-acetyltransferase 9-like protein"/>
    <property type="match status" value="1"/>
</dbReference>
<keyword evidence="7" id="KW-1185">Reference proteome</keyword>
<dbReference type="Proteomes" id="UP000265703">
    <property type="component" value="Unassembled WGS sequence"/>
</dbReference>
<dbReference type="STRING" id="658196.A0A397SSA9"/>
<protein>
    <recommendedName>
        <fullName evidence="4">N-acetyltransferase 9-like protein</fullName>
    </recommendedName>
</protein>
<dbReference type="Pfam" id="PF13302">
    <property type="entry name" value="Acetyltransf_3"/>
    <property type="match status" value="1"/>
</dbReference>